<dbReference type="InterPro" id="IPR025315">
    <property type="entry name" value="DUF4220"/>
</dbReference>
<keyword evidence="4" id="KW-1185">Reference proteome</keyword>
<dbReference type="Pfam" id="PF13968">
    <property type="entry name" value="DUF4220"/>
    <property type="match status" value="1"/>
</dbReference>
<feature type="transmembrane region" description="Helical" evidence="1">
    <location>
        <begin position="60"/>
        <end position="80"/>
    </location>
</feature>
<dbReference type="OrthoDB" id="672171at2759"/>
<dbReference type="EMBL" id="PQIB02000003">
    <property type="protein sequence ID" value="RLN30413.1"/>
    <property type="molecule type" value="Genomic_DNA"/>
</dbReference>
<accession>A0A3L6T180</accession>
<feature type="domain" description="DUF4220" evidence="2">
    <location>
        <begin position="65"/>
        <end position="446"/>
    </location>
</feature>
<feature type="transmembrane region" description="Helical" evidence="1">
    <location>
        <begin position="372"/>
        <end position="397"/>
    </location>
</feature>
<sequence length="617" mass="71531">MERQGAQQAQENGTSIMHSLLHDPRGRVVSIEALMVVGIALLWFLAALGSHRRRSGSCCIRTPVWVVYTLLFFIFTYTIGFMQSSSIKIELYAVWSVSFFAVLGCTNSITAYELDDNKQWMKHFIQLVLYYIYISVLLRYMSDTFVSVSVTLLFTVTIYKNWMRINACVLASESWESSKLLADYMKQESTSNESRYDPISLAGYNYLVCWAGGRIRSEPPYYRKQFIATENVITIDQVWCCDGRLMRSAEGAQLKDVCLSFALYHLLRRRYFGFSCSESGIQKTRDFIFRGLLAREEDYMRAFKVIEVELCFLYDFFFTKYALMYHRECEIFCAAIISVTSTCLVILALHRARGMYNSFTNMTTMETKKADILITVLNLASLALLDMWQLILYWFSNWGKVSLTCRYISHLRRQKHRFIEKVLAIICKVTLLPSWQNKIGQYSLLESFQGNICTRKFNSFIRWRCIMYPKDQEKMGVNIMVNNRKAGIPTILQTEVKRAVVQSLKASNGQLSNGLFSLARNGVVEQFSWACRQETQTHTILIWHVATSYCEIAPPGLEFSGDSEHEDVLIHRDVATKLSRYCAYLVVFVPSCYQTTNGIQKPYLMRWKRKQENSWDL</sequence>
<keyword evidence="1" id="KW-1133">Transmembrane helix</keyword>
<evidence type="ECO:0000313" key="3">
    <source>
        <dbReference type="EMBL" id="RLN30413.1"/>
    </source>
</evidence>
<name>A0A3L6T180_PANMI</name>
<dbReference type="PANTHER" id="PTHR31325">
    <property type="entry name" value="OS01G0798800 PROTEIN-RELATED"/>
    <property type="match status" value="1"/>
</dbReference>
<comment type="caution">
    <text evidence="3">The sequence shown here is derived from an EMBL/GenBank/DDBJ whole genome shotgun (WGS) entry which is preliminary data.</text>
</comment>
<protein>
    <recommendedName>
        <fullName evidence="2">DUF4220 domain-containing protein</fullName>
    </recommendedName>
</protein>
<keyword evidence="1" id="KW-0812">Transmembrane</keyword>
<organism evidence="3 4">
    <name type="scientific">Panicum miliaceum</name>
    <name type="common">Proso millet</name>
    <name type="synonym">Broomcorn millet</name>
    <dbReference type="NCBI Taxonomy" id="4540"/>
    <lineage>
        <taxon>Eukaryota</taxon>
        <taxon>Viridiplantae</taxon>
        <taxon>Streptophyta</taxon>
        <taxon>Embryophyta</taxon>
        <taxon>Tracheophyta</taxon>
        <taxon>Spermatophyta</taxon>
        <taxon>Magnoliopsida</taxon>
        <taxon>Liliopsida</taxon>
        <taxon>Poales</taxon>
        <taxon>Poaceae</taxon>
        <taxon>PACMAD clade</taxon>
        <taxon>Panicoideae</taxon>
        <taxon>Panicodae</taxon>
        <taxon>Paniceae</taxon>
        <taxon>Panicinae</taxon>
        <taxon>Panicum</taxon>
        <taxon>Panicum sect. Panicum</taxon>
    </lineage>
</organism>
<feature type="transmembrane region" description="Helical" evidence="1">
    <location>
        <begin position="28"/>
        <end position="48"/>
    </location>
</feature>
<feature type="transmembrane region" description="Helical" evidence="1">
    <location>
        <begin position="146"/>
        <end position="162"/>
    </location>
</feature>
<evidence type="ECO:0000256" key="1">
    <source>
        <dbReference type="SAM" id="Phobius"/>
    </source>
</evidence>
<dbReference type="Proteomes" id="UP000275267">
    <property type="component" value="Unassembled WGS sequence"/>
</dbReference>
<evidence type="ECO:0000259" key="2">
    <source>
        <dbReference type="Pfam" id="PF13968"/>
    </source>
</evidence>
<keyword evidence="1" id="KW-0472">Membrane</keyword>
<dbReference type="STRING" id="4540.A0A3L6T180"/>
<feature type="transmembrane region" description="Helical" evidence="1">
    <location>
        <begin position="124"/>
        <end position="140"/>
    </location>
</feature>
<proteinExistence type="predicted"/>
<gene>
    <name evidence="3" type="ORF">C2845_PM05G34280</name>
</gene>
<evidence type="ECO:0000313" key="4">
    <source>
        <dbReference type="Proteomes" id="UP000275267"/>
    </source>
</evidence>
<feature type="transmembrane region" description="Helical" evidence="1">
    <location>
        <begin position="331"/>
        <end position="352"/>
    </location>
</feature>
<feature type="transmembrane region" description="Helical" evidence="1">
    <location>
        <begin position="92"/>
        <end position="112"/>
    </location>
</feature>
<reference evidence="4" key="1">
    <citation type="journal article" date="2019" name="Nat. Commun.">
        <title>The genome of broomcorn millet.</title>
        <authorList>
            <person name="Zou C."/>
            <person name="Miki D."/>
            <person name="Li D."/>
            <person name="Tang Q."/>
            <person name="Xiao L."/>
            <person name="Rajput S."/>
            <person name="Deng P."/>
            <person name="Jia W."/>
            <person name="Huang R."/>
            <person name="Zhang M."/>
            <person name="Sun Y."/>
            <person name="Hu J."/>
            <person name="Fu X."/>
            <person name="Schnable P.S."/>
            <person name="Li F."/>
            <person name="Zhang H."/>
            <person name="Feng B."/>
            <person name="Zhu X."/>
            <person name="Liu R."/>
            <person name="Schnable J.C."/>
            <person name="Zhu J.-K."/>
            <person name="Zhang H."/>
        </authorList>
    </citation>
    <scope>NUCLEOTIDE SEQUENCE [LARGE SCALE GENOMIC DNA]</scope>
</reference>
<dbReference type="AlphaFoldDB" id="A0A3L6T180"/>